<comment type="caution">
    <text evidence="1">The sequence shown here is derived from an EMBL/GenBank/DDBJ whole genome shotgun (WGS) entry which is preliminary data.</text>
</comment>
<dbReference type="EMBL" id="LAZR01000321">
    <property type="protein sequence ID" value="KKN74748.1"/>
    <property type="molecule type" value="Genomic_DNA"/>
</dbReference>
<gene>
    <name evidence="1" type="ORF">LCGC14_0387900</name>
</gene>
<dbReference type="AlphaFoldDB" id="A0A0F9W9H3"/>
<organism evidence="1">
    <name type="scientific">marine sediment metagenome</name>
    <dbReference type="NCBI Taxonomy" id="412755"/>
    <lineage>
        <taxon>unclassified sequences</taxon>
        <taxon>metagenomes</taxon>
        <taxon>ecological metagenomes</taxon>
    </lineage>
</organism>
<sequence length="168" mass="18799">MLEAKDTVMGNDIINPSEKGLTWATLITECLNEEMVKPSDIEQFLLNIIDDNKKAQAEISFKAGVEQEHKVMIGVAVDEGNKAYKAGKEATKKQEKLAWYILDEIAVKHSATHTGSPPPSYKENPKPWSCPICDRAEEAMRLLEKPNHDECKVFYNQRVGEPNLKTGG</sequence>
<reference evidence="1" key="1">
    <citation type="journal article" date="2015" name="Nature">
        <title>Complex archaea that bridge the gap between prokaryotes and eukaryotes.</title>
        <authorList>
            <person name="Spang A."/>
            <person name="Saw J.H."/>
            <person name="Jorgensen S.L."/>
            <person name="Zaremba-Niedzwiedzka K."/>
            <person name="Martijn J."/>
            <person name="Lind A.E."/>
            <person name="van Eijk R."/>
            <person name="Schleper C."/>
            <person name="Guy L."/>
            <person name="Ettema T.J."/>
        </authorList>
    </citation>
    <scope>NUCLEOTIDE SEQUENCE</scope>
</reference>
<proteinExistence type="predicted"/>
<evidence type="ECO:0000313" key="1">
    <source>
        <dbReference type="EMBL" id="KKN74748.1"/>
    </source>
</evidence>
<name>A0A0F9W9H3_9ZZZZ</name>
<protein>
    <submittedName>
        <fullName evidence="1">Uncharacterized protein</fullName>
    </submittedName>
</protein>
<accession>A0A0F9W9H3</accession>